<evidence type="ECO:0000313" key="17">
    <source>
        <dbReference type="Proteomes" id="UP000295221"/>
    </source>
</evidence>
<dbReference type="CDD" id="cd16916">
    <property type="entry name" value="HATPase_CheA-like"/>
    <property type="match status" value="1"/>
</dbReference>
<dbReference type="OrthoDB" id="9803176at2"/>
<dbReference type="EMBL" id="SLWK01000012">
    <property type="protein sequence ID" value="TCO06823.1"/>
    <property type="molecule type" value="Genomic_DNA"/>
</dbReference>
<feature type="domain" description="Histidine kinase" evidence="13">
    <location>
        <begin position="355"/>
        <end position="558"/>
    </location>
</feature>
<dbReference type="Gene3D" id="1.20.120.160">
    <property type="entry name" value="HPT domain"/>
    <property type="match status" value="1"/>
</dbReference>
<evidence type="ECO:0000313" key="16">
    <source>
        <dbReference type="EMBL" id="TCO06823.1"/>
    </source>
</evidence>
<dbReference type="FunFam" id="3.30.565.10:FF:000016">
    <property type="entry name" value="Chemotaxis protein CheA, putative"/>
    <property type="match status" value="1"/>
</dbReference>
<dbReference type="InterPro" id="IPR003594">
    <property type="entry name" value="HATPase_dom"/>
</dbReference>
<evidence type="ECO:0000256" key="3">
    <source>
        <dbReference type="ARBA" id="ARBA00021495"/>
    </source>
</evidence>
<keyword evidence="4" id="KW-0145">Chemotaxis</keyword>
<dbReference type="GO" id="GO:0000155">
    <property type="term" value="F:phosphorelay sensor kinase activity"/>
    <property type="evidence" value="ECO:0007669"/>
    <property type="project" value="InterPro"/>
</dbReference>
<dbReference type="InterPro" id="IPR004105">
    <property type="entry name" value="CheA-like_dim"/>
</dbReference>
<dbReference type="EC" id="2.7.13.3" evidence="2"/>
<evidence type="ECO:0000259" key="14">
    <source>
        <dbReference type="PROSITE" id="PS50851"/>
    </source>
</evidence>
<keyword evidence="7" id="KW-0547">Nucleotide-binding</keyword>
<evidence type="ECO:0000256" key="6">
    <source>
        <dbReference type="ARBA" id="ARBA00022679"/>
    </source>
</evidence>
<evidence type="ECO:0000256" key="11">
    <source>
        <dbReference type="ARBA" id="ARBA00035100"/>
    </source>
</evidence>
<dbReference type="InterPro" id="IPR002545">
    <property type="entry name" value="CheW-lke_dom"/>
</dbReference>
<dbReference type="SUPFAM" id="SSF55874">
    <property type="entry name" value="ATPase domain of HSP90 chaperone/DNA topoisomerase II/histidine kinase"/>
    <property type="match status" value="1"/>
</dbReference>
<dbReference type="GO" id="GO:0006935">
    <property type="term" value="P:chemotaxis"/>
    <property type="evidence" value="ECO:0007669"/>
    <property type="project" value="UniProtKB-KW"/>
</dbReference>
<dbReference type="InterPro" id="IPR008207">
    <property type="entry name" value="Sig_transdc_His_kin_Hpt_dom"/>
</dbReference>
<dbReference type="Gene3D" id="3.30.565.10">
    <property type="entry name" value="Histidine kinase-like ATPase, C-terminal domain"/>
    <property type="match status" value="1"/>
</dbReference>
<keyword evidence="5 12" id="KW-0597">Phosphoprotein</keyword>
<dbReference type="PROSITE" id="PS50894">
    <property type="entry name" value="HPT"/>
    <property type="match status" value="1"/>
</dbReference>
<dbReference type="GO" id="GO:0005524">
    <property type="term" value="F:ATP binding"/>
    <property type="evidence" value="ECO:0007669"/>
    <property type="project" value="UniProtKB-KW"/>
</dbReference>
<evidence type="ECO:0000256" key="10">
    <source>
        <dbReference type="ARBA" id="ARBA00023012"/>
    </source>
</evidence>
<dbReference type="SMART" id="SM00387">
    <property type="entry name" value="HATPase_c"/>
    <property type="match status" value="1"/>
</dbReference>
<keyword evidence="9" id="KW-0067">ATP-binding</keyword>
<dbReference type="InterPro" id="IPR036641">
    <property type="entry name" value="HPT_dom_sf"/>
</dbReference>
<dbReference type="InterPro" id="IPR051315">
    <property type="entry name" value="Bact_Chemotaxis_CheA"/>
</dbReference>
<dbReference type="SMART" id="SM00073">
    <property type="entry name" value="HPT"/>
    <property type="match status" value="1"/>
</dbReference>
<dbReference type="RefSeq" id="WP_132434618.1">
    <property type="nucleotide sequence ID" value="NZ_SLWK01000012.1"/>
</dbReference>
<dbReference type="Gene3D" id="1.10.287.560">
    <property type="entry name" value="Histidine kinase CheA-like, homodimeric domain"/>
    <property type="match status" value="1"/>
</dbReference>
<evidence type="ECO:0000256" key="9">
    <source>
        <dbReference type="ARBA" id="ARBA00022840"/>
    </source>
</evidence>
<sequence>MIPNFENFQSKFIEEALDSISDLERALLELELSPNNKELLEQVFRVMHSLKGGGAMFGFDKLSEFTHRLENIYDMIRSGKLLVSQDLLTVTLNSVDLLRDLLDVSQVDDVNTLQKYKDLVFEIDQVLQSETLNMINSVKSSVGNIKVSGVENDDIKQMTTYYIHFYPGPMVLKYGTNLLYLLEELKSLGDLFAIPRMAKVPDLEAFDSDKSYVYWDLFISTDMGQNAIIDVFMFVEDESIIEIHSIGKHDLFKNKRFKKRLDEILKTSDEIELSDFTGFAGEESVASHSRENMVGGEALNGVKESNGKGRSTSSIRVSADKIDGLMSLVSELVITQERLNSISSKYQIPELKMVTETVQKLTGNLRDSAFSMSLIPIENMLTRFQRLVRDLSGQLGKKVRFVATGAETELDKTMIDSLTDPLLHIIRNSIDHGIESPEVRQKQGKSLEGEIRLEAEYSGANVVLRIKDDGAGIDPKKIRLKAIQKGLISDGQILSDQELLNMVFLAGFSTSDQITEVSGRGVGMDVVSRNILAIRGETAIESTPGQGTTITITLPLVLSIIDGLLVRIANTQYVIPLSLTDRIYPMDSEKLDNNFLNVMTLDGIQYPFFNLRKEMQINGEIPRRCQMVVVNHSGFKIALSVDQVIGKIQAVLKPLGKLYHSQKMISSATIMGDGTIALVLDVNTFIREAME</sequence>
<dbReference type="Pfam" id="PF02895">
    <property type="entry name" value="H-kinase_dim"/>
    <property type="match status" value="1"/>
</dbReference>
<keyword evidence="8 16" id="KW-0418">Kinase</keyword>
<accession>A0A4R2GFM1</accession>
<organism evidence="16 17">
    <name type="scientific">Natronoflexus pectinivorans</name>
    <dbReference type="NCBI Taxonomy" id="682526"/>
    <lineage>
        <taxon>Bacteria</taxon>
        <taxon>Pseudomonadati</taxon>
        <taxon>Bacteroidota</taxon>
        <taxon>Bacteroidia</taxon>
        <taxon>Marinilabiliales</taxon>
        <taxon>Marinilabiliaceae</taxon>
        <taxon>Natronoflexus</taxon>
    </lineage>
</organism>
<dbReference type="InterPro" id="IPR005467">
    <property type="entry name" value="His_kinase_dom"/>
</dbReference>
<dbReference type="Proteomes" id="UP000295221">
    <property type="component" value="Unassembled WGS sequence"/>
</dbReference>
<dbReference type="CDD" id="cd00088">
    <property type="entry name" value="HPT"/>
    <property type="match status" value="1"/>
</dbReference>
<dbReference type="PRINTS" id="PR00344">
    <property type="entry name" value="BCTRLSENSOR"/>
</dbReference>
<evidence type="ECO:0000256" key="8">
    <source>
        <dbReference type="ARBA" id="ARBA00022777"/>
    </source>
</evidence>
<name>A0A4R2GFM1_9BACT</name>
<dbReference type="PANTHER" id="PTHR43395">
    <property type="entry name" value="SENSOR HISTIDINE KINASE CHEA"/>
    <property type="match status" value="1"/>
</dbReference>
<comment type="function">
    <text evidence="11">Involved in the transmission of sensory signals from the chemoreceptors to the flagellar motors. CheA is autophosphorylated; it can transfer its phosphate group to either CheB or CheY.</text>
</comment>
<evidence type="ECO:0000256" key="1">
    <source>
        <dbReference type="ARBA" id="ARBA00000085"/>
    </source>
</evidence>
<feature type="domain" description="CheW-like" evidence="14">
    <location>
        <begin position="560"/>
        <end position="691"/>
    </location>
</feature>
<evidence type="ECO:0000256" key="12">
    <source>
        <dbReference type="PROSITE-ProRule" id="PRU00110"/>
    </source>
</evidence>
<dbReference type="SMART" id="SM00260">
    <property type="entry name" value="CheW"/>
    <property type="match status" value="1"/>
</dbReference>
<dbReference type="SMART" id="SM01231">
    <property type="entry name" value="H-kinase_dim"/>
    <property type="match status" value="1"/>
</dbReference>
<dbReference type="SUPFAM" id="SSF47384">
    <property type="entry name" value="Homodimeric domain of signal transducing histidine kinase"/>
    <property type="match status" value="1"/>
</dbReference>
<evidence type="ECO:0000256" key="5">
    <source>
        <dbReference type="ARBA" id="ARBA00022553"/>
    </source>
</evidence>
<comment type="caution">
    <text evidence="16">The sequence shown here is derived from an EMBL/GenBank/DDBJ whole genome shotgun (WGS) entry which is preliminary data.</text>
</comment>
<dbReference type="SUPFAM" id="SSF47226">
    <property type="entry name" value="Histidine-containing phosphotransfer domain, HPT domain"/>
    <property type="match status" value="1"/>
</dbReference>
<dbReference type="InterPro" id="IPR036097">
    <property type="entry name" value="HisK_dim/P_sf"/>
</dbReference>
<proteinExistence type="predicted"/>
<dbReference type="PROSITE" id="PS50851">
    <property type="entry name" value="CHEW"/>
    <property type="match status" value="1"/>
</dbReference>
<keyword evidence="6" id="KW-0808">Transferase</keyword>
<feature type="modified residue" description="Phosphohistidine" evidence="12">
    <location>
        <position position="48"/>
    </location>
</feature>
<reference evidence="16 17" key="1">
    <citation type="submission" date="2019-03" db="EMBL/GenBank/DDBJ databases">
        <title>Genomic Encyclopedia of Type Strains, Phase IV (KMG-IV): sequencing the most valuable type-strain genomes for metagenomic binning, comparative biology and taxonomic classification.</title>
        <authorList>
            <person name="Goeker M."/>
        </authorList>
    </citation>
    <scope>NUCLEOTIDE SEQUENCE [LARGE SCALE GENOMIC DNA]</scope>
    <source>
        <strain evidence="16 17">DSM 24179</strain>
    </source>
</reference>
<dbReference type="InterPro" id="IPR037006">
    <property type="entry name" value="CheA-like_homodim_sf"/>
</dbReference>
<dbReference type="PANTHER" id="PTHR43395:SF10">
    <property type="entry name" value="CHEMOTAXIS PROTEIN CHEA"/>
    <property type="match status" value="1"/>
</dbReference>
<comment type="catalytic activity">
    <reaction evidence="1">
        <text>ATP + protein L-histidine = ADP + protein N-phospho-L-histidine.</text>
        <dbReference type="EC" id="2.7.13.3"/>
    </reaction>
</comment>
<dbReference type="InterPro" id="IPR036890">
    <property type="entry name" value="HATPase_C_sf"/>
</dbReference>
<dbReference type="GO" id="GO:0005737">
    <property type="term" value="C:cytoplasm"/>
    <property type="evidence" value="ECO:0007669"/>
    <property type="project" value="InterPro"/>
</dbReference>
<dbReference type="SUPFAM" id="SSF50341">
    <property type="entry name" value="CheW-like"/>
    <property type="match status" value="1"/>
</dbReference>
<dbReference type="InterPro" id="IPR036061">
    <property type="entry name" value="CheW-like_dom_sf"/>
</dbReference>
<dbReference type="Gene3D" id="2.30.30.40">
    <property type="entry name" value="SH3 Domains"/>
    <property type="match status" value="1"/>
</dbReference>
<evidence type="ECO:0000259" key="13">
    <source>
        <dbReference type="PROSITE" id="PS50109"/>
    </source>
</evidence>
<dbReference type="PROSITE" id="PS50109">
    <property type="entry name" value="HIS_KIN"/>
    <property type="match status" value="1"/>
</dbReference>
<feature type="domain" description="HPt" evidence="15">
    <location>
        <begin position="1"/>
        <end position="105"/>
    </location>
</feature>
<gene>
    <name evidence="16" type="ORF">EV194_11246</name>
</gene>
<dbReference type="InterPro" id="IPR004358">
    <property type="entry name" value="Sig_transdc_His_kin-like_C"/>
</dbReference>
<keyword evidence="17" id="KW-1185">Reference proteome</keyword>
<evidence type="ECO:0000256" key="2">
    <source>
        <dbReference type="ARBA" id="ARBA00012438"/>
    </source>
</evidence>
<dbReference type="AlphaFoldDB" id="A0A4R2GFM1"/>
<protein>
    <recommendedName>
        <fullName evidence="3">Chemotaxis protein CheA</fullName>
        <ecNumber evidence="2">2.7.13.3</ecNumber>
    </recommendedName>
</protein>
<evidence type="ECO:0000256" key="4">
    <source>
        <dbReference type="ARBA" id="ARBA00022500"/>
    </source>
</evidence>
<evidence type="ECO:0000256" key="7">
    <source>
        <dbReference type="ARBA" id="ARBA00022741"/>
    </source>
</evidence>
<dbReference type="Pfam" id="PF01627">
    <property type="entry name" value="Hpt"/>
    <property type="match status" value="1"/>
</dbReference>
<keyword evidence="10" id="KW-0902">Two-component regulatory system</keyword>
<evidence type="ECO:0000259" key="15">
    <source>
        <dbReference type="PROSITE" id="PS50894"/>
    </source>
</evidence>
<dbReference type="Pfam" id="PF01584">
    <property type="entry name" value="CheW"/>
    <property type="match status" value="1"/>
</dbReference>
<dbReference type="Pfam" id="PF02518">
    <property type="entry name" value="HATPase_c"/>
    <property type="match status" value="1"/>
</dbReference>